<name>A0ABR9VQ65_9SYNC</name>
<protein>
    <submittedName>
        <fullName evidence="2">NAD synthetase</fullName>
    </submittedName>
</protein>
<feature type="transmembrane region" description="Helical" evidence="1">
    <location>
        <begin position="6"/>
        <end position="27"/>
    </location>
</feature>
<evidence type="ECO:0000313" key="2">
    <source>
        <dbReference type="EMBL" id="MBE9252381.1"/>
    </source>
</evidence>
<keyword evidence="1" id="KW-0812">Transmembrane</keyword>
<organism evidence="2 3">
    <name type="scientific">Synechocystis salina LEGE 00031</name>
    <dbReference type="NCBI Taxonomy" id="1828736"/>
    <lineage>
        <taxon>Bacteria</taxon>
        <taxon>Bacillati</taxon>
        <taxon>Cyanobacteriota</taxon>
        <taxon>Cyanophyceae</taxon>
        <taxon>Synechococcales</taxon>
        <taxon>Merismopediaceae</taxon>
        <taxon>Synechocystis</taxon>
    </lineage>
</organism>
<accession>A0ABR9VQ65</accession>
<dbReference type="Proteomes" id="UP000658720">
    <property type="component" value="Unassembled WGS sequence"/>
</dbReference>
<keyword evidence="1" id="KW-0472">Membrane</keyword>
<keyword evidence="3" id="KW-1185">Reference proteome</keyword>
<keyword evidence="1" id="KW-1133">Transmembrane helix</keyword>
<proteinExistence type="predicted"/>
<gene>
    <name evidence="2" type="ORF">IQ217_00625</name>
</gene>
<evidence type="ECO:0000256" key="1">
    <source>
        <dbReference type="SAM" id="Phobius"/>
    </source>
</evidence>
<comment type="caution">
    <text evidence="2">The sequence shown here is derived from an EMBL/GenBank/DDBJ whole genome shotgun (WGS) entry which is preliminary data.</text>
</comment>
<reference evidence="2 3" key="1">
    <citation type="submission" date="2020-10" db="EMBL/GenBank/DDBJ databases">
        <authorList>
            <person name="Castelo-Branco R."/>
            <person name="Eusebio N."/>
            <person name="Adriana R."/>
            <person name="Vieira A."/>
            <person name="Brugerolle De Fraissinette N."/>
            <person name="Rezende De Castro R."/>
            <person name="Schneider M.P."/>
            <person name="Vasconcelos V."/>
            <person name="Leao P.N."/>
        </authorList>
    </citation>
    <scope>NUCLEOTIDE SEQUENCE [LARGE SCALE GENOMIC DNA]</scope>
    <source>
        <strain evidence="2 3">LEGE 00031</strain>
    </source>
</reference>
<dbReference type="EMBL" id="JADEVV010000001">
    <property type="protein sequence ID" value="MBE9252381.1"/>
    <property type="molecule type" value="Genomic_DNA"/>
</dbReference>
<sequence length="35" mass="3609">MENTANLDWILGAIALGILVAGLVMLLNGVKSLGK</sequence>
<evidence type="ECO:0000313" key="3">
    <source>
        <dbReference type="Proteomes" id="UP000658720"/>
    </source>
</evidence>